<feature type="chain" id="PRO_5043359589" description="Acyltransferase 3 domain-containing protein" evidence="2">
    <location>
        <begin position="17"/>
        <end position="611"/>
    </location>
</feature>
<feature type="transmembrane region" description="Helical" evidence="1">
    <location>
        <begin position="359"/>
        <end position="379"/>
    </location>
</feature>
<evidence type="ECO:0000256" key="2">
    <source>
        <dbReference type="SAM" id="SignalP"/>
    </source>
</evidence>
<dbReference type="EMBL" id="CAVLGL010000085">
    <property type="protein sequence ID" value="CAK1590075.1"/>
    <property type="molecule type" value="Genomic_DNA"/>
</dbReference>
<feature type="transmembrane region" description="Helical" evidence="1">
    <location>
        <begin position="498"/>
        <end position="523"/>
    </location>
</feature>
<dbReference type="InterPro" id="IPR002656">
    <property type="entry name" value="Acyl_transf_3_dom"/>
</dbReference>
<feature type="transmembrane region" description="Helical" evidence="1">
    <location>
        <begin position="251"/>
        <end position="271"/>
    </location>
</feature>
<dbReference type="Proteomes" id="UP001314205">
    <property type="component" value="Unassembled WGS sequence"/>
</dbReference>
<feature type="transmembrane region" description="Helical" evidence="1">
    <location>
        <begin position="210"/>
        <end position="231"/>
    </location>
</feature>
<dbReference type="AlphaFoldDB" id="A0AAV1L3X7"/>
<sequence length="611" mass="70528">MGVLWFLFVILAAGKALELTNQQYHQMPQLFQLDDYEKCLANRRGAYCLGSFDLAASPNNSLFNVIQKFSEERYSFNHTRIHRGYCVSSRCSDVDEVSLNRKFVKCVKNIIRKDYGLDAKLSTLDYCKTSKTPPSRPIDGLDIAFIYFCGVILLMNVIGTIYDFARNPDHEPNRYLLAWSLAKSWKLLTNSYENGDPRLTSFNPINGMKAISMFNVILAHSSIAFHMSYLQNPQFLENITRHPLTTLLHNGSVIVQTFIMLSSFLLAYNLLINGEKDPKKGLNLRSLPRLLFNRIARITPLNVFMVGFTATWWRHMSDGPLWKPLVEAECARCRDKWWAHFLYINNFIEPDKKCLIQTWFLAVDMQLYVLAGFLTLALGRSPRRAIKVLSWLFVCAVVANFIIAYNWNLKAILFLTNPELLRHQYAGEPSFNLLYMAPWGSLPSSLIGLIAAFLLYYWQQVNFKPEESLIIRILYRCSVPSIFIWILSGYFVNNTSSPFVLAAYAALDRPVFCLITVVAMLGFINKVDSLWWQFLSWNGWRPISRMSLPVLLVHWSYNLTQIAVRTNLTRSSIFEIDGHYFVTVFMTYVTSLPLHLLIELPMMQFYKALFS</sequence>
<evidence type="ECO:0000256" key="1">
    <source>
        <dbReference type="SAM" id="Phobius"/>
    </source>
</evidence>
<feature type="transmembrane region" description="Helical" evidence="1">
    <location>
        <begin position="433"/>
        <end position="457"/>
    </location>
</feature>
<name>A0AAV1L3X7_9NEOP</name>
<feature type="transmembrane region" description="Helical" evidence="1">
    <location>
        <begin position="469"/>
        <end position="492"/>
    </location>
</feature>
<dbReference type="PANTHER" id="PTHR11161">
    <property type="entry name" value="O-ACYLTRANSFERASE"/>
    <property type="match status" value="1"/>
</dbReference>
<keyword evidence="5" id="KW-1185">Reference proteome</keyword>
<feature type="signal peptide" evidence="2">
    <location>
        <begin position="1"/>
        <end position="16"/>
    </location>
</feature>
<keyword evidence="1" id="KW-0472">Membrane</keyword>
<feature type="transmembrane region" description="Helical" evidence="1">
    <location>
        <begin position="391"/>
        <end position="413"/>
    </location>
</feature>
<feature type="transmembrane region" description="Helical" evidence="1">
    <location>
        <begin position="144"/>
        <end position="165"/>
    </location>
</feature>
<gene>
    <name evidence="4" type="ORF">PARMNEM_LOCUS10493</name>
</gene>
<evidence type="ECO:0000313" key="5">
    <source>
        <dbReference type="Proteomes" id="UP001314205"/>
    </source>
</evidence>
<evidence type="ECO:0000259" key="3">
    <source>
        <dbReference type="Pfam" id="PF01757"/>
    </source>
</evidence>
<keyword evidence="1" id="KW-0812">Transmembrane</keyword>
<feature type="transmembrane region" description="Helical" evidence="1">
    <location>
        <begin position="580"/>
        <end position="598"/>
    </location>
</feature>
<evidence type="ECO:0000313" key="4">
    <source>
        <dbReference type="EMBL" id="CAK1590075.1"/>
    </source>
</evidence>
<dbReference type="Pfam" id="PF01757">
    <property type="entry name" value="Acyl_transf_3"/>
    <property type="match status" value="1"/>
</dbReference>
<comment type="caution">
    <text evidence="4">The sequence shown here is derived from an EMBL/GenBank/DDBJ whole genome shotgun (WGS) entry which is preliminary data.</text>
</comment>
<feature type="domain" description="Acyltransferase 3" evidence="3">
    <location>
        <begin position="205"/>
        <end position="555"/>
    </location>
</feature>
<accession>A0AAV1L3X7</accession>
<protein>
    <recommendedName>
        <fullName evidence="3">Acyltransferase 3 domain-containing protein</fullName>
    </recommendedName>
</protein>
<dbReference type="InterPro" id="IPR052728">
    <property type="entry name" value="O2_lipid_transport_reg"/>
</dbReference>
<organism evidence="4 5">
    <name type="scientific">Parnassius mnemosyne</name>
    <name type="common">clouded apollo</name>
    <dbReference type="NCBI Taxonomy" id="213953"/>
    <lineage>
        <taxon>Eukaryota</taxon>
        <taxon>Metazoa</taxon>
        <taxon>Ecdysozoa</taxon>
        <taxon>Arthropoda</taxon>
        <taxon>Hexapoda</taxon>
        <taxon>Insecta</taxon>
        <taxon>Pterygota</taxon>
        <taxon>Neoptera</taxon>
        <taxon>Endopterygota</taxon>
        <taxon>Lepidoptera</taxon>
        <taxon>Glossata</taxon>
        <taxon>Ditrysia</taxon>
        <taxon>Papilionoidea</taxon>
        <taxon>Papilionidae</taxon>
        <taxon>Parnassiinae</taxon>
        <taxon>Parnassini</taxon>
        <taxon>Parnassius</taxon>
        <taxon>Driopa</taxon>
    </lineage>
</organism>
<keyword evidence="2" id="KW-0732">Signal</keyword>
<reference evidence="4 5" key="1">
    <citation type="submission" date="2023-11" db="EMBL/GenBank/DDBJ databases">
        <authorList>
            <person name="Hedman E."/>
            <person name="Englund M."/>
            <person name="Stromberg M."/>
            <person name="Nyberg Akerstrom W."/>
            <person name="Nylinder S."/>
            <person name="Jareborg N."/>
            <person name="Kallberg Y."/>
            <person name="Kronander E."/>
        </authorList>
    </citation>
    <scope>NUCLEOTIDE SEQUENCE [LARGE SCALE GENOMIC DNA]</scope>
</reference>
<feature type="transmembrane region" description="Helical" evidence="1">
    <location>
        <begin position="291"/>
        <end position="313"/>
    </location>
</feature>
<dbReference type="GO" id="GO:0016747">
    <property type="term" value="F:acyltransferase activity, transferring groups other than amino-acyl groups"/>
    <property type="evidence" value="ECO:0007669"/>
    <property type="project" value="InterPro"/>
</dbReference>
<keyword evidence="1" id="KW-1133">Transmembrane helix</keyword>
<dbReference type="PANTHER" id="PTHR11161:SF22">
    <property type="entry name" value="ACYLTRANSFERASE 3 DOMAIN-CONTAINING PROTEIN-RELATED"/>
    <property type="match status" value="1"/>
</dbReference>
<proteinExistence type="predicted"/>